<sequence length="1517" mass="168022">MMRIAWVRLIHLVLLSLLLSEQALAWTPGLKEAAEAFALGKASPAQEMMLFVHNKEVNLLAQEGKISMSTYRRCQEDFFRLNEEFATKAVREAGFDPSISNRKYNPGTDTDVNVLGKGGKKVRLEDIKKIDADYQKIVQEHFRSKGLDPPAGKIQTETDFMPHPEYTDPQEFQRIVDYVNQNGGTAYKDPRAASAQAKLGTSQPMSIDEASSFSATMKDMAEMKIKKANALRAQAKSIRSSNPGQAEYLEAQARQFDYQAAKYHNRIHAANNHLRRQYGLPENPKNITGFDQSADIIELSGRNPFTGKDASVIHNLHQSALQASTDDMIDTLVEVAQKDPSKISKLQKALGKEIAHLPPNRAGQAIERIENATKGVKGLEGTLARGAVAEARALKRIQQIKSSGTIWKKDIGPALGKGMKVIMTAGNAVLIAYQGVSITLDNVKATDTLWDYFRNCYYHAFWEGTGIGPAFEQAQREEIDRFTKEVEAGRSPSMTKHVTLTLLKTGVYMGKDAIIGLLYLPDTIWEYFTQEKELEGYAAMQNELAKVMRQMILDRKNFEQTLANMKKMGLADADAKPFLDCLCSGCGGSLGGFFNPGFESDVGHGPCQCNGPLSIWKTPLPTDKQAQYECFNKVTKLRYDQAQAVFELWRQRVAEENARSVQPEFDAIMQDVTHGVMKEEEGARNIADRFASIRDLLLPQDVDSVRALVGSHLQNHAVRNLETGDVDRAVDNLDLALNKIGARSAQQQADLEQFKARYEQWATRWRETKEKTFPEIEALMQKNQMLRARSEIETLEYRMLKDPKRPLPPAVRDPAFLRLKERLASLQKRYEQRMQEMWDKVKALSADHEHRLAIPILQKALEEWEHPPQAKNGLLRQLAYHQGEVKRAEDKRTLGRRYEKDGDLEQAILQYEESLRIQKDSALERDVARLKTTVQKQAKAKALWSEAQQLQGVQKYEEAIRKYKEGLALWDDPAIRDRVAGLEKFLADREKQKAAEAPSPKAKGVATQQNQTIRPAPASPPASVSGKWRTSEGELTLTQDSRAISGSYPQDRGEIVAEMNGNVLEGYWIEDAANKRCATAKKGRFYWGRIKWIFSGDRFSGAWGYCEEAPVHPWTGERLGAASDTGKSGGDSNGSSPPTTSPKAKTTPPQPAPTTAGAPDVSVPEDWKPVAIGNVRFAVPASWQYTTEPDPESGKIHIHWDGSFDTPKHGVSGGVVGSYDRAKSEFSGLRTVHLGGVDVLRADDGSAVNFLFPPMPDGRAVLLIVVRGPAGRQEVIDAVLSSVRVDGQGGPAAAGTGSPERTFEVGNTSSVDNGPTQPTVFSLKSPRVLAAISTYHWNHGKGTATPGTIALRDSSGRLFGPWKTQGAPGQGGVPNANWTARPMVELPAGTYTVVDSDPATWAHNPQSGGRGFARVETLPVGDSASGTAPKGRATERWVNARDPNHYVQRETTAQGVRWVEYTNGQALFRFEEKGRSSSERTVTLYDPSRGISATLYPDRFDYGRGSRIIGTHRGGWE</sequence>
<feature type="region of interest" description="Disordered" evidence="2">
    <location>
        <begin position="990"/>
        <end position="1027"/>
    </location>
</feature>
<evidence type="ECO:0000256" key="1">
    <source>
        <dbReference type="PROSITE-ProRule" id="PRU00339"/>
    </source>
</evidence>
<dbReference type="EMBL" id="FQVB01000014">
    <property type="protein sequence ID" value="SHF28058.1"/>
    <property type="molecule type" value="Genomic_DNA"/>
</dbReference>
<reference evidence="4" key="1">
    <citation type="submission" date="2016-11" db="EMBL/GenBank/DDBJ databases">
        <authorList>
            <person name="Varghese N."/>
            <person name="Submissions S."/>
        </authorList>
    </citation>
    <scope>NUCLEOTIDE SEQUENCE [LARGE SCALE GENOMIC DNA]</scope>
    <source>
        <strain evidence="4">DSM 9756</strain>
    </source>
</reference>
<proteinExistence type="predicted"/>
<dbReference type="PROSITE" id="PS50005">
    <property type="entry name" value="TPR"/>
    <property type="match status" value="1"/>
</dbReference>
<gene>
    <name evidence="3" type="ORF">SAMN02745206_01669</name>
</gene>
<dbReference type="RefSeq" id="WP_073038537.1">
    <property type="nucleotide sequence ID" value="NZ_FQVB01000014.1"/>
</dbReference>
<evidence type="ECO:0008006" key="5">
    <source>
        <dbReference type="Google" id="ProtNLM"/>
    </source>
</evidence>
<feature type="compositionally biased region" description="Low complexity" evidence="2">
    <location>
        <begin position="1134"/>
        <end position="1159"/>
    </location>
</feature>
<dbReference type="InterPro" id="IPR011990">
    <property type="entry name" value="TPR-like_helical_dom_sf"/>
</dbReference>
<evidence type="ECO:0000256" key="2">
    <source>
        <dbReference type="SAM" id="MobiDB-lite"/>
    </source>
</evidence>
<feature type="region of interest" description="Disordered" evidence="2">
    <location>
        <begin position="1116"/>
        <end position="1165"/>
    </location>
</feature>
<accession>A0A1M5ACP9</accession>
<dbReference type="Proteomes" id="UP000184076">
    <property type="component" value="Unassembled WGS sequence"/>
</dbReference>
<feature type="repeat" description="TPR" evidence="1">
    <location>
        <begin position="888"/>
        <end position="921"/>
    </location>
</feature>
<protein>
    <recommendedName>
        <fullName evidence="5">Tetratricopeptide repeat-containing protein</fullName>
    </recommendedName>
</protein>
<keyword evidence="4" id="KW-1185">Reference proteome</keyword>
<evidence type="ECO:0000313" key="4">
    <source>
        <dbReference type="Proteomes" id="UP000184076"/>
    </source>
</evidence>
<dbReference type="SUPFAM" id="SSF48452">
    <property type="entry name" value="TPR-like"/>
    <property type="match status" value="1"/>
</dbReference>
<keyword evidence="1" id="KW-0802">TPR repeat</keyword>
<organism evidence="3 4">
    <name type="scientific">Desulfacinum infernum DSM 9756</name>
    <dbReference type="NCBI Taxonomy" id="1121391"/>
    <lineage>
        <taxon>Bacteria</taxon>
        <taxon>Pseudomonadati</taxon>
        <taxon>Thermodesulfobacteriota</taxon>
        <taxon>Syntrophobacteria</taxon>
        <taxon>Syntrophobacterales</taxon>
        <taxon>Syntrophobacteraceae</taxon>
        <taxon>Desulfacinum</taxon>
    </lineage>
</organism>
<evidence type="ECO:0000313" key="3">
    <source>
        <dbReference type="EMBL" id="SHF28058.1"/>
    </source>
</evidence>
<dbReference type="InterPro" id="IPR019734">
    <property type="entry name" value="TPR_rpt"/>
</dbReference>
<dbReference type="OrthoDB" id="327733at2"/>
<dbReference type="STRING" id="1121391.SAMN02745206_01669"/>
<dbReference type="Gene3D" id="1.25.40.10">
    <property type="entry name" value="Tetratricopeptide repeat domain"/>
    <property type="match status" value="1"/>
</dbReference>
<name>A0A1M5ACP9_9BACT</name>